<evidence type="ECO:0000313" key="2">
    <source>
        <dbReference type="EMBL" id="QDV24868.1"/>
    </source>
</evidence>
<name>A0A518G8F3_9BACT</name>
<feature type="signal peptide" evidence="1">
    <location>
        <begin position="1"/>
        <end position="24"/>
    </location>
</feature>
<proteinExistence type="predicted"/>
<dbReference type="EMBL" id="CP036298">
    <property type="protein sequence ID" value="QDV24868.1"/>
    <property type="molecule type" value="Genomic_DNA"/>
</dbReference>
<gene>
    <name evidence="2" type="ORF">Q31a_31900</name>
</gene>
<evidence type="ECO:0000313" key="3">
    <source>
        <dbReference type="Proteomes" id="UP000318017"/>
    </source>
</evidence>
<keyword evidence="3" id="KW-1185">Reference proteome</keyword>
<dbReference type="Proteomes" id="UP000318017">
    <property type="component" value="Chromosome"/>
</dbReference>
<keyword evidence="1" id="KW-0732">Signal</keyword>
<organism evidence="2 3">
    <name type="scientific">Aureliella helgolandensis</name>
    <dbReference type="NCBI Taxonomy" id="2527968"/>
    <lineage>
        <taxon>Bacteria</taxon>
        <taxon>Pseudomonadati</taxon>
        <taxon>Planctomycetota</taxon>
        <taxon>Planctomycetia</taxon>
        <taxon>Pirellulales</taxon>
        <taxon>Pirellulaceae</taxon>
        <taxon>Aureliella</taxon>
    </lineage>
</organism>
<protein>
    <recommendedName>
        <fullName evidence="4">PEP-CTERM protein-sorting domain-containing protein</fullName>
    </recommendedName>
</protein>
<evidence type="ECO:0008006" key="4">
    <source>
        <dbReference type="Google" id="ProtNLM"/>
    </source>
</evidence>
<reference evidence="2 3" key="1">
    <citation type="submission" date="2019-02" db="EMBL/GenBank/DDBJ databases">
        <title>Deep-cultivation of Planctomycetes and their phenomic and genomic characterization uncovers novel biology.</title>
        <authorList>
            <person name="Wiegand S."/>
            <person name="Jogler M."/>
            <person name="Boedeker C."/>
            <person name="Pinto D."/>
            <person name="Vollmers J."/>
            <person name="Rivas-Marin E."/>
            <person name="Kohn T."/>
            <person name="Peeters S.H."/>
            <person name="Heuer A."/>
            <person name="Rast P."/>
            <person name="Oberbeckmann S."/>
            <person name="Bunk B."/>
            <person name="Jeske O."/>
            <person name="Meyerdierks A."/>
            <person name="Storesund J.E."/>
            <person name="Kallscheuer N."/>
            <person name="Luecker S."/>
            <person name="Lage O.M."/>
            <person name="Pohl T."/>
            <person name="Merkel B.J."/>
            <person name="Hornburger P."/>
            <person name="Mueller R.-W."/>
            <person name="Bruemmer F."/>
            <person name="Labrenz M."/>
            <person name="Spormann A.M."/>
            <person name="Op den Camp H."/>
            <person name="Overmann J."/>
            <person name="Amann R."/>
            <person name="Jetten M.S.M."/>
            <person name="Mascher T."/>
            <person name="Medema M.H."/>
            <person name="Devos D.P."/>
            <person name="Kaster A.-K."/>
            <person name="Ovreas L."/>
            <person name="Rohde M."/>
            <person name="Galperin M.Y."/>
            <person name="Jogler C."/>
        </authorList>
    </citation>
    <scope>NUCLEOTIDE SEQUENCE [LARGE SCALE GENOMIC DNA]</scope>
    <source>
        <strain evidence="2 3">Q31a</strain>
    </source>
</reference>
<accession>A0A518G8F3</accession>
<dbReference type="AlphaFoldDB" id="A0A518G8F3"/>
<dbReference type="KEGG" id="ahel:Q31a_31900"/>
<evidence type="ECO:0000256" key="1">
    <source>
        <dbReference type="SAM" id="SignalP"/>
    </source>
</evidence>
<feature type="chain" id="PRO_5022201787" description="PEP-CTERM protein-sorting domain-containing protein" evidence="1">
    <location>
        <begin position="25"/>
        <end position="204"/>
    </location>
</feature>
<sequence precursor="true">MLRFVRTLLLAASIASSSVLSAQAGVVISFAQAISEVEIPTSGSSSFTVEVRMRTDVGTAAITGYDIPIDLAAPEGKGLPLGWSVSGFTKLLDFGSDVFFPGPLALTPDQGDILVGDVSLGGSVEFGTDPLSLFSFTIDVTSEAQPGQFTATVLSGSLLDIGGVAKSDVAIENSALFQATSVPEPSGLMLLVAASPLFFRRRRD</sequence>